<dbReference type="Proteomes" id="UP000826212">
    <property type="component" value="Chromosome"/>
</dbReference>
<evidence type="ECO:0000313" key="1">
    <source>
        <dbReference type="EMBL" id="QZE15710.1"/>
    </source>
</evidence>
<proteinExistence type="predicted"/>
<keyword evidence="2" id="KW-1185">Reference proteome</keyword>
<dbReference type="EMBL" id="CP081303">
    <property type="protein sequence ID" value="QZE15710.1"/>
    <property type="molecule type" value="Genomic_DNA"/>
</dbReference>
<protein>
    <submittedName>
        <fullName evidence="1">Alkaline phosphatase</fullName>
    </submittedName>
</protein>
<organism evidence="1 2">
    <name type="scientific">Halosquirtibacter laminarini</name>
    <dbReference type="NCBI Taxonomy" id="3374600"/>
    <lineage>
        <taxon>Bacteria</taxon>
        <taxon>Pseudomonadati</taxon>
        <taxon>Bacteroidota</taxon>
        <taxon>Bacteroidia</taxon>
        <taxon>Marinilabiliales</taxon>
        <taxon>Prolixibacteraceae</taxon>
        <taxon>Halosquirtibacter</taxon>
    </lineage>
</organism>
<sequence>MMNHRIFLLLALCLFSLQGVFAESNGVQEKRESYQGKTPKYVFYFIGDGFGLSQSNAAEAYMAAVKDKDGVVRMVMNTFPKQGFYTTYAQNRFITGSAAAGTALATGHKTSINTIGMDAAKQKPYKSIAEKARDHGYKVGVVTSVSLDHATPASFYAHRPSRNDYYDISVDLANSNFNFFGGGGIKHPEGDKKAKKSKSSAANMGLDSGEKINGGKKNSLQIAKKNGYTIVNSNDDFNKIKAGDDKIIAINEKLSGGKSLPYSIDQKEGALSLADYTQKAIDVLDNDQKGFFLMVEGGKIDWSCHANDAATAIKEVIQFDNAIQKAYAFYEAHPDETLIVVCGDHETGGLGLGFSGSHYHSAFKLLENQKNSYEVFSSKISKLKRKKASFDKVLKAVEENYGFNNGVKAMKLSDYELSQLKQAYDQSFGKGDKIENKDQYYQLYGSYEPITVTAGHILAQKAGIGWTTFSHTATPIPVRAIGSGSTLFEGYFDNTDLPKNIEVLMNL</sequence>
<gene>
    <name evidence="1" type="ORF">K4L44_07720</name>
</gene>
<accession>A0AC61NPQ1</accession>
<reference evidence="1" key="1">
    <citation type="submission" date="2021-08" db="EMBL/GenBank/DDBJ databases">
        <title>Novel anaerobic bacterium isolated from sea squirt in East Sea, Republic of Korea.</title>
        <authorList>
            <person name="Nguyen T.H."/>
            <person name="Li Z."/>
            <person name="Lee Y.-J."/>
            <person name="Ko J."/>
            <person name="Kim S.-G."/>
        </authorList>
    </citation>
    <scope>NUCLEOTIDE SEQUENCE</scope>
    <source>
        <strain evidence="1">KCTC 25031</strain>
    </source>
</reference>
<evidence type="ECO:0000313" key="2">
    <source>
        <dbReference type="Proteomes" id="UP000826212"/>
    </source>
</evidence>
<name>A0AC61NPQ1_9BACT</name>